<reference evidence="4" key="1">
    <citation type="journal article" date="2017" name="Proc. Natl. Acad. Sci. U.S.A.">
        <title>Simulation of Deepwater Horizon oil plume reveals substrate specialization within a complex community of hydrocarbon-degraders.</title>
        <authorList>
            <person name="Hu P."/>
            <person name="Dubinsky E.A."/>
            <person name="Probst A.J."/>
            <person name="Wang J."/>
            <person name="Sieber C.M.K."/>
            <person name="Tom L.M."/>
            <person name="Gardinali P."/>
            <person name="Banfield J.F."/>
            <person name="Atlas R.M."/>
            <person name="Andersen G.L."/>
        </authorList>
    </citation>
    <scope>NUCLEOTIDE SEQUENCE [LARGE SCALE GENOMIC DNA]</scope>
</reference>
<comment type="caution">
    <text evidence="3">The sequence shown here is derived from an EMBL/GenBank/DDBJ whole genome shotgun (WGS) entry which is preliminary data.</text>
</comment>
<evidence type="ECO:0000313" key="3">
    <source>
        <dbReference type="EMBL" id="OUR97161.1"/>
    </source>
</evidence>
<dbReference type="CDD" id="cd00586">
    <property type="entry name" value="4HBT"/>
    <property type="match status" value="1"/>
</dbReference>
<evidence type="ECO:0000256" key="1">
    <source>
        <dbReference type="ARBA" id="ARBA00005953"/>
    </source>
</evidence>
<dbReference type="InterPro" id="IPR050563">
    <property type="entry name" value="4-hydroxybenzoyl-CoA_TE"/>
</dbReference>
<gene>
    <name evidence="3" type="ORF">A9Q84_12605</name>
</gene>
<dbReference type="PANTHER" id="PTHR31793">
    <property type="entry name" value="4-HYDROXYBENZOYL-COA THIOESTERASE FAMILY MEMBER"/>
    <property type="match status" value="1"/>
</dbReference>
<keyword evidence="2" id="KW-0378">Hydrolase</keyword>
<dbReference type="AlphaFoldDB" id="A0A1Y5FCI0"/>
<sequence>MVTGNFSGHNFLKRTNSVKIFEYPLTIIEGHLDTFGHVNNATYLSLYEEARWDFITKGGFGLTEIQEKKMGPVVLGLEIKFTAELKNREPITITSKILGMKNPLVMQMEQKMIKPDGTEASSMIIQFGLFDLKKRKLVLPTKEWNAAIGFED</sequence>
<dbReference type="EMBL" id="MAAO01000006">
    <property type="protein sequence ID" value="OUR97161.1"/>
    <property type="molecule type" value="Genomic_DNA"/>
</dbReference>
<evidence type="ECO:0000313" key="4">
    <source>
        <dbReference type="Proteomes" id="UP000196531"/>
    </source>
</evidence>
<proteinExistence type="inferred from homology"/>
<name>A0A1Y5FCI0_9BACT</name>
<dbReference type="SUPFAM" id="SSF54637">
    <property type="entry name" value="Thioesterase/thiol ester dehydrase-isomerase"/>
    <property type="match status" value="1"/>
</dbReference>
<dbReference type="GO" id="GO:0047617">
    <property type="term" value="F:fatty acyl-CoA hydrolase activity"/>
    <property type="evidence" value="ECO:0007669"/>
    <property type="project" value="TreeGrafter"/>
</dbReference>
<evidence type="ECO:0000256" key="2">
    <source>
        <dbReference type="ARBA" id="ARBA00022801"/>
    </source>
</evidence>
<dbReference type="Proteomes" id="UP000196531">
    <property type="component" value="Unassembled WGS sequence"/>
</dbReference>
<dbReference type="Pfam" id="PF13279">
    <property type="entry name" value="4HBT_2"/>
    <property type="match status" value="1"/>
</dbReference>
<comment type="similarity">
    <text evidence="1">Belongs to the 4-hydroxybenzoyl-CoA thioesterase family.</text>
</comment>
<accession>A0A1Y5FCI0</accession>
<organism evidence="3 4">
    <name type="scientific">Halobacteriovorax marinus</name>
    <dbReference type="NCBI Taxonomy" id="97084"/>
    <lineage>
        <taxon>Bacteria</taxon>
        <taxon>Pseudomonadati</taxon>
        <taxon>Bdellovibrionota</taxon>
        <taxon>Bacteriovoracia</taxon>
        <taxon>Bacteriovoracales</taxon>
        <taxon>Halobacteriovoraceae</taxon>
        <taxon>Halobacteriovorax</taxon>
    </lineage>
</organism>
<protein>
    <submittedName>
        <fullName evidence="3">Thioesterase</fullName>
    </submittedName>
</protein>
<dbReference type="PANTHER" id="PTHR31793:SF27">
    <property type="entry name" value="NOVEL THIOESTERASE SUPERFAMILY DOMAIN AND SAPOSIN A-TYPE DOMAIN CONTAINING PROTEIN (0610012H03RIK)"/>
    <property type="match status" value="1"/>
</dbReference>
<dbReference type="InterPro" id="IPR029069">
    <property type="entry name" value="HotDog_dom_sf"/>
</dbReference>
<dbReference type="Gene3D" id="3.10.129.10">
    <property type="entry name" value="Hotdog Thioesterase"/>
    <property type="match status" value="1"/>
</dbReference>